<keyword evidence="2 3" id="KW-0233">DNA recombination</keyword>
<keyword evidence="3" id="KW-0234">DNA repair</keyword>
<feature type="compositionally biased region" description="Basic residues" evidence="4">
    <location>
        <begin position="300"/>
        <end position="311"/>
    </location>
</feature>
<evidence type="ECO:0000256" key="3">
    <source>
        <dbReference type="HAMAP-Rule" id="MF_01875"/>
    </source>
</evidence>
<dbReference type="InterPro" id="IPR016194">
    <property type="entry name" value="SPOC-like_C_dom_sf"/>
</dbReference>
<reference evidence="6" key="2">
    <citation type="submission" date="2022-05" db="EMBL/GenBank/DDBJ databases">
        <authorList>
            <person name="Kim J.-S."/>
            <person name="Lee K."/>
            <person name="Suh M."/>
            <person name="Eom M."/>
            <person name="Kim J.-S."/>
            <person name="Kim D.-S."/>
            <person name="Ko S.-H."/>
            <person name="Shin Y."/>
            <person name="Lee J.-S."/>
        </authorList>
    </citation>
    <scope>NUCLEOTIDE SEQUENCE</scope>
    <source>
        <strain evidence="6">N237</strain>
    </source>
</reference>
<dbReference type="PANTHER" id="PTHR41251:SF1">
    <property type="entry name" value="NON-HOMOLOGOUS END JOINING PROTEIN KU"/>
    <property type="match status" value="1"/>
</dbReference>
<proteinExistence type="inferred from homology"/>
<evidence type="ECO:0000256" key="1">
    <source>
        <dbReference type="ARBA" id="ARBA00023125"/>
    </source>
</evidence>
<dbReference type="PANTHER" id="PTHR41251">
    <property type="entry name" value="NON-HOMOLOGOUS END JOINING PROTEIN KU"/>
    <property type="match status" value="1"/>
</dbReference>
<name>A0ABY4R521_9ACTN</name>
<keyword evidence="7" id="KW-1185">Reference proteome</keyword>
<dbReference type="EMBL" id="CP097332">
    <property type="protein sequence ID" value="UQX90147.1"/>
    <property type="molecule type" value="Genomic_DNA"/>
</dbReference>
<dbReference type="CDD" id="cd00789">
    <property type="entry name" value="KU_like"/>
    <property type="match status" value="1"/>
</dbReference>
<dbReference type="SMART" id="SM00559">
    <property type="entry name" value="Ku78"/>
    <property type="match status" value="1"/>
</dbReference>
<evidence type="ECO:0000313" key="7">
    <source>
        <dbReference type="Proteomes" id="UP001056336"/>
    </source>
</evidence>
<feature type="compositionally biased region" description="Basic residues" evidence="4">
    <location>
        <begin position="331"/>
        <end position="344"/>
    </location>
</feature>
<comment type="subunit">
    <text evidence="3">Homodimer. Interacts with LigD.</text>
</comment>
<dbReference type="Proteomes" id="UP001056336">
    <property type="component" value="Chromosome"/>
</dbReference>
<gene>
    <name evidence="3" type="primary">ku</name>
    <name evidence="6" type="ORF">M6D93_09150</name>
</gene>
<dbReference type="HAMAP" id="MF_01875">
    <property type="entry name" value="Prokaryotic_Ku"/>
    <property type="match status" value="1"/>
</dbReference>
<evidence type="ECO:0000256" key="2">
    <source>
        <dbReference type="ARBA" id="ARBA00023172"/>
    </source>
</evidence>
<dbReference type="Gene3D" id="2.40.290.10">
    <property type="match status" value="1"/>
</dbReference>
<keyword evidence="3" id="KW-0227">DNA damage</keyword>
<dbReference type="InterPro" id="IPR006164">
    <property type="entry name" value="DNA_bd_Ku70/Ku80"/>
</dbReference>
<feature type="region of interest" description="Disordered" evidence="4">
    <location>
        <begin position="259"/>
        <end position="344"/>
    </location>
</feature>
<evidence type="ECO:0000313" key="6">
    <source>
        <dbReference type="EMBL" id="UQX90147.1"/>
    </source>
</evidence>
<evidence type="ECO:0000259" key="5">
    <source>
        <dbReference type="SMART" id="SM00559"/>
    </source>
</evidence>
<reference evidence="6" key="1">
    <citation type="journal article" date="2018" name="Int. J. Syst. Evol. Microbiol.">
        <title>Jatrophihabitans telluris sp. nov., isolated from sediment soil of lava forest wetlands and the emended description of the genus Jatrophihabitans.</title>
        <authorList>
            <person name="Lee K.C."/>
            <person name="Suh M.K."/>
            <person name="Eom M.K."/>
            <person name="Kim K.K."/>
            <person name="Kim J.S."/>
            <person name="Kim D.S."/>
            <person name="Ko S.H."/>
            <person name="Shin Y.K."/>
            <person name="Lee J.S."/>
        </authorList>
    </citation>
    <scope>NUCLEOTIDE SEQUENCE</scope>
    <source>
        <strain evidence="6">N237</strain>
    </source>
</reference>
<accession>A0ABY4R521</accession>
<feature type="compositionally biased region" description="Low complexity" evidence="4">
    <location>
        <begin position="262"/>
        <end position="272"/>
    </location>
</feature>
<dbReference type="Pfam" id="PF02735">
    <property type="entry name" value="Ku"/>
    <property type="match status" value="1"/>
</dbReference>
<protein>
    <recommendedName>
        <fullName evidence="3">Non-homologous end joining protein Ku</fullName>
    </recommendedName>
</protein>
<organism evidence="6 7">
    <name type="scientific">Jatrophihabitans telluris</name>
    <dbReference type="NCBI Taxonomy" id="2038343"/>
    <lineage>
        <taxon>Bacteria</taxon>
        <taxon>Bacillati</taxon>
        <taxon>Actinomycetota</taxon>
        <taxon>Actinomycetes</taxon>
        <taxon>Jatrophihabitantales</taxon>
        <taxon>Jatrophihabitantaceae</taxon>
        <taxon>Jatrophihabitans</taxon>
    </lineage>
</organism>
<dbReference type="SUPFAM" id="SSF100939">
    <property type="entry name" value="SPOC domain-like"/>
    <property type="match status" value="1"/>
</dbReference>
<evidence type="ECO:0000256" key="4">
    <source>
        <dbReference type="SAM" id="MobiDB-lite"/>
    </source>
</evidence>
<dbReference type="RefSeq" id="WP_249774043.1">
    <property type="nucleotide sequence ID" value="NZ_CP097332.1"/>
</dbReference>
<dbReference type="InterPro" id="IPR009187">
    <property type="entry name" value="Prok_Ku"/>
</dbReference>
<dbReference type="NCBIfam" id="TIGR02772">
    <property type="entry name" value="Ku_bact"/>
    <property type="match status" value="1"/>
</dbReference>
<keyword evidence="1 3" id="KW-0238">DNA-binding</keyword>
<feature type="domain" description="Ku" evidence="5">
    <location>
        <begin position="52"/>
        <end position="180"/>
    </location>
</feature>
<comment type="function">
    <text evidence="3">With LigD forms a non-homologous end joining (NHEJ) DNA repair enzyme, which repairs dsDNA breaks with reduced fidelity. Binds linear dsDNA with 5'- and 3'- overhangs but not closed circular dsDNA nor ssDNA. Recruits and stimulates the ligase activity of LigD.</text>
</comment>
<feature type="compositionally biased region" description="Low complexity" evidence="4">
    <location>
        <begin position="312"/>
        <end position="323"/>
    </location>
</feature>
<comment type="similarity">
    <text evidence="3">Belongs to the prokaryotic Ku family.</text>
</comment>
<dbReference type="PIRSF" id="PIRSF006493">
    <property type="entry name" value="Prok_Ku"/>
    <property type="match status" value="1"/>
</dbReference>
<sequence length="344" mass="37305">MRAIWKGAVSFGLVNVPVRLFAATEEHDIRFHQVHRDDGGRIRYKRTCSICAEEVSYDEIAKGYETSDGQLVILTDDDLDKLPVSTGREIDVVEFVPREQVDPILFDKSYYLEPDARAVKPYALLREALVDTDRIAVVKVALRQKETLAVLRVRDKAILLQTMLWPDEIRNPDFATLDGEVDLRPQELSMASSLVESMAADFDPDQFTDDYREAMVALIDAKLERGDAAQLPEEESAGTASSGGEVIDLLTALQRSVDRARAGTATGSTTDSVGRADGAVEAAPATEDRSTEAASAKGVSKARKAPAKKTVKSAPKTASASKAQTPDTRAPAKKVAKKAAAKSA</sequence>